<dbReference type="Gene3D" id="3.40.50.140">
    <property type="match status" value="1"/>
</dbReference>
<evidence type="ECO:0000313" key="13">
    <source>
        <dbReference type="Proteomes" id="UP001597053"/>
    </source>
</evidence>
<evidence type="ECO:0000256" key="3">
    <source>
        <dbReference type="ARBA" id="ARBA00022723"/>
    </source>
</evidence>
<dbReference type="Gene3D" id="2.70.20.10">
    <property type="entry name" value="Topoisomerase I, domain 3"/>
    <property type="match status" value="1"/>
</dbReference>
<protein>
    <recommendedName>
        <fullName evidence="8">DNA topoisomerase 1</fullName>
        <ecNumber evidence="8">5.6.2.1</ecNumber>
    </recommendedName>
    <alternativeName>
        <fullName evidence="8">DNA topoisomerase I</fullName>
    </alternativeName>
</protein>
<dbReference type="PROSITE" id="PS00396">
    <property type="entry name" value="TOPO_IA_1"/>
    <property type="match status" value="1"/>
</dbReference>
<feature type="site" description="Interaction with DNA" evidence="8">
    <location>
        <position position="533"/>
    </location>
</feature>
<feature type="region of interest" description="Interaction with DNA" evidence="8">
    <location>
        <begin position="181"/>
        <end position="186"/>
    </location>
</feature>
<dbReference type="InterPro" id="IPR025589">
    <property type="entry name" value="Toprim_C_rpt"/>
</dbReference>
<evidence type="ECO:0000256" key="7">
    <source>
        <dbReference type="ARBA" id="ARBA00023235"/>
    </source>
</evidence>
<feature type="site" description="Interaction with DNA" evidence="8">
    <location>
        <position position="161"/>
    </location>
</feature>
<keyword evidence="3" id="KW-0479">Metal-binding</keyword>
<dbReference type="PANTHER" id="PTHR42785">
    <property type="entry name" value="DNA TOPOISOMERASE, TYPE IA, CORE"/>
    <property type="match status" value="1"/>
</dbReference>
<gene>
    <name evidence="8 12" type="primary">topA</name>
    <name evidence="12" type="ORF">ACFQZ8_07010</name>
</gene>
<reference evidence="13" key="1">
    <citation type="journal article" date="2019" name="Int. J. Syst. Evol. Microbiol.">
        <title>The Global Catalogue of Microorganisms (GCM) 10K type strain sequencing project: providing services to taxonomists for standard genome sequencing and annotation.</title>
        <authorList>
            <consortium name="The Broad Institute Genomics Platform"/>
            <consortium name="The Broad Institute Genome Sequencing Center for Infectious Disease"/>
            <person name="Wu L."/>
            <person name="Ma J."/>
        </authorList>
    </citation>
    <scope>NUCLEOTIDE SEQUENCE [LARGE SCALE GENOMIC DNA]</scope>
    <source>
        <strain evidence="13">JCM 32148</strain>
    </source>
</reference>
<comment type="subunit">
    <text evidence="8">Monomer.</text>
</comment>
<feature type="site" description="Interaction with DNA" evidence="8">
    <location>
        <position position="158"/>
    </location>
</feature>
<evidence type="ECO:0000259" key="11">
    <source>
        <dbReference type="PROSITE" id="PS52039"/>
    </source>
</evidence>
<keyword evidence="7 8" id="KW-0413">Isomerase</keyword>
<evidence type="ECO:0000256" key="2">
    <source>
        <dbReference type="ARBA" id="ARBA00009446"/>
    </source>
</evidence>
<dbReference type="PROSITE" id="PS52039">
    <property type="entry name" value="TOPO_IA_2"/>
    <property type="match status" value="1"/>
</dbReference>
<comment type="similarity">
    <text evidence="2 8">Belongs to the type IA topoisomerase family.</text>
</comment>
<dbReference type="NCBIfam" id="TIGR01051">
    <property type="entry name" value="topA_bact"/>
    <property type="match status" value="1"/>
</dbReference>
<feature type="site" description="Interaction with DNA" evidence="8">
    <location>
        <position position="38"/>
    </location>
</feature>
<dbReference type="EC" id="5.6.2.1" evidence="8"/>
<dbReference type="CDD" id="cd00186">
    <property type="entry name" value="TOP1Ac"/>
    <property type="match status" value="1"/>
</dbReference>
<sequence>MPSNAGTTRLVIVESPAKAKTISGYLGPGYVVEASFGHVRDLPRNAADVPAKYKGEPWARLGVDVDNGFHALYVVSADRKQQISKLTKLAKEVDEILLATDEDREGEAIAWHLVETLKPKVPVKRMVFHEITKPAIQAAVANPREIDRDLVDAQEARRILDRLYGYEVSPVLWKKVMPKLSAGRVQSVATRIVVERERQRMAFRTAEYWDILATLAVANAGEGPRTFHATLIALNGDRVAAGKDFEPTTGRVKPGAGVVHLDESGARGLAARLADRPFTVTRVEEKPYRRRPYAPFITSTLQQEAARKLRLSSQQTMRTAQRLYENGYITYMRTDSVNLSETAISAARRQIVELYGERSVPPEPRRYTGKVKNAQEAHEAIRPAGDNFRTPGEVAKELSADEFKLYELIWRRTIASQMTDAVGSSVSVRIRALSSTGEEADFGATGKTITDPGFLRAYVESSDDENAEAEDAERRLPTLVKDQPLTAEELAAQGHHTQPPARYTEASLVKALEELGIGRPSTYASIMQTIQDRGYVSKRGQAMIPSFLAFAVIGLMERHYPRLIDYDFTASMENELDEIAGGDHAAVDFLTSFYFGSTNGTGDQAIAHAGGLKKLVTENLSEIDARSVNSIPLFADDEGRDVVVRVGRYGPYLERRVPGEEAAPPAEGEEGAAHGDRAPIPEGLAPDELTPEKVHELFLGGGGERKLGDDPATGEPILLKAGRFGPYVASGERKSSLLRSQSPDSLTFEQALQLLSLPRLVGTDPEGNEVFANNGRYGPYVKRGDEFRSLDSEDKMFTVTLDEALALLAAPKTRQRRAAAPPLRELGVDPATEKPLVIKAGRFGPYVTDGETNASLRRGQTPEALTIEEASEMLAEKRAKGPAPRKKAAAKKAPAKKAAAKSTTAAKKTAAAAKSTAAKKTTTAKATPAKKAAPRKATTATD</sequence>
<dbReference type="CDD" id="cd03363">
    <property type="entry name" value="TOPRIM_TopoIA_TopoI"/>
    <property type="match status" value="1"/>
</dbReference>
<dbReference type="HAMAP" id="MF_00952">
    <property type="entry name" value="Topoisom_1_prok"/>
    <property type="match status" value="1"/>
</dbReference>
<keyword evidence="5 8" id="KW-0799">Topoisomerase</keyword>
<comment type="catalytic activity">
    <reaction evidence="1 8">
        <text>ATP-independent breakage of single-stranded DNA, followed by passage and rejoining.</text>
        <dbReference type="EC" id="5.6.2.1"/>
    </reaction>
</comment>
<feature type="site" description="Interaction with DNA" evidence="8">
    <location>
        <position position="166"/>
    </location>
</feature>
<dbReference type="SMART" id="SM00436">
    <property type="entry name" value="TOP1Bc"/>
    <property type="match status" value="1"/>
</dbReference>
<dbReference type="InterPro" id="IPR013497">
    <property type="entry name" value="Topo_IA_cen"/>
</dbReference>
<evidence type="ECO:0000256" key="6">
    <source>
        <dbReference type="ARBA" id="ARBA00023125"/>
    </source>
</evidence>
<feature type="domain" description="Toprim" evidence="10">
    <location>
        <begin position="8"/>
        <end position="132"/>
    </location>
</feature>
<dbReference type="InterPro" id="IPR034149">
    <property type="entry name" value="TOPRIM_TopoI"/>
</dbReference>
<dbReference type="InterPro" id="IPR023406">
    <property type="entry name" value="Topo_IA_AS"/>
</dbReference>
<dbReference type="InterPro" id="IPR003602">
    <property type="entry name" value="Topo_IA_DNA-bd_dom"/>
</dbReference>
<dbReference type="SUPFAM" id="SSF56712">
    <property type="entry name" value="Prokaryotic type I DNA topoisomerase"/>
    <property type="match status" value="1"/>
</dbReference>
<evidence type="ECO:0000256" key="1">
    <source>
        <dbReference type="ARBA" id="ARBA00000213"/>
    </source>
</evidence>
<dbReference type="SMART" id="SM00437">
    <property type="entry name" value="TOP1Ac"/>
    <property type="match status" value="1"/>
</dbReference>
<feature type="site" description="Interaction with DNA" evidence="8">
    <location>
        <position position="333"/>
    </location>
</feature>
<feature type="compositionally biased region" description="Low complexity" evidence="9">
    <location>
        <begin position="900"/>
        <end position="942"/>
    </location>
</feature>
<dbReference type="InterPro" id="IPR013826">
    <property type="entry name" value="Topo_IA_cen_sub3"/>
</dbReference>
<evidence type="ECO:0000256" key="9">
    <source>
        <dbReference type="SAM" id="MobiDB-lite"/>
    </source>
</evidence>
<dbReference type="InterPro" id="IPR005733">
    <property type="entry name" value="TopoI_bac-type"/>
</dbReference>
<keyword evidence="6 8" id="KW-0238">DNA-binding</keyword>
<feature type="site" description="Interaction with DNA" evidence="8">
    <location>
        <position position="157"/>
    </location>
</feature>
<accession>A0ABW2ZZ52</accession>
<dbReference type="GO" id="GO:0003917">
    <property type="term" value="F:DNA topoisomerase type I (single strand cut, ATP-independent) activity"/>
    <property type="evidence" value="ECO:0007669"/>
    <property type="project" value="UniProtKB-EC"/>
</dbReference>
<feature type="region of interest" description="Disordered" evidence="9">
    <location>
        <begin position="868"/>
        <end position="942"/>
    </location>
</feature>
<feature type="region of interest" description="Disordered" evidence="9">
    <location>
        <begin position="656"/>
        <end position="687"/>
    </location>
</feature>
<dbReference type="PROSITE" id="PS50880">
    <property type="entry name" value="TOPRIM"/>
    <property type="match status" value="1"/>
</dbReference>
<evidence type="ECO:0000259" key="10">
    <source>
        <dbReference type="PROSITE" id="PS50880"/>
    </source>
</evidence>
<evidence type="ECO:0000256" key="4">
    <source>
        <dbReference type="ARBA" id="ARBA00022842"/>
    </source>
</evidence>
<dbReference type="InterPro" id="IPR023405">
    <property type="entry name" value="Topo_IA_core_domain"/>
</dbReference>
<evidence type="ECO:0000256" key="8">
    <source>
        <dbReference type="HAMAP-Rule" id="MF_00952"/>
    </source>
</evidence>
<dbReference type="InterPro" id="IPR028612">
    <property type="entry name" value="Topoisom_1_IA"/>
</dbReference>
<feature type="site" description="Interaction with DNA" evidence="8">
    <location>
        <position position="173"/>
    </location>
</feature>
<dbReference type="Pfam" id="PF01131">
    <property type="entry name" value="Topoisom_bac"/>
    <property type="match status" value="1"/>
</dbReference>
<dbReference type="Gene3D" id="1.10.290.10">
    <property type="entry name" value="Topoisomerase I, domain 4"/>
    <property type="match status" value="1"/>
</dbReference>
<evidence type="ECO:0000256" key="5">
    <source>
        <dbReference type="ARBA" id="ARBA00023029"/>
    </source>
</evidence>
<evidence type="ECO:0000313" key="12">
    <source>
        <dbReference type="EMBL" id="MFD0783659.1"/>
    </source>
</evidence>
<dbReference type="InterPro" id="IPR006171">
    <property type="entry name" value="TOPRIM_dom"/>
</dbReference>
<dbReference type="InterPro" id="IPR013825">
    <property type="entry name" value="Topo_IA_cen_sub2"/>
</dbReference>
<organism evidence="12 13">
    <name type="scientific">Micromonospora azadirachtae</name>
    <dbReference type="NCBI Taxonomy" id="1970735"/>
    <lineage>
        <taxon>Bacteria</taxon>
        <taxon>Bacillati</taxon>
        <taxon>Actinomycetota</taxon>
        <taxon>Actinomycetes</taxon>
        <taxon>Micromonosporales</taxon>
        <taxon>Micromonosporaceae</taxon>
        <taxon>Micromonospora</taxon>
    </lineage>
</organism>
<comment type="caution">
    <text evidence="12">The sequence shown here is derived from an EMBL/GenBank/DDBJ whole genome shotgun (WGS) entry which is preliminary data.</text>
</comment>
<feature type="compositionally biased region" description="Basic residues" evidence="9">
    <location>
        <begin position="883"/>
        <end position="899"/>
    </location>
</feature>
<dbReference type="InterPro" id="IPR013824">
    <property type="entry name" value="Topo_IA_cen_sub1"/>
</dbReference>
<dbReference type="InterPro" id="IPR000380">
    <property type="entry name" value="Topo_IA"/>
</dbReference>
<name>A0ABW2ZZ52_9ACTN</name>
<comment type="function">
    <text evidence="8">Releases the supercoiling and torsional tension of DNA, which is introduced during the DNA replication and transcription, by transiently cleaving and rejoining one strand of the DNA duplex. Introduces a single-strand break via transesterification at a target site in duplex DNA. The scissile phosphodiester is attacked by the catalytic tyrosine of the enzyme, resulting in the formation of a DNA-(5'-phosphotyrosyl)-enzyme intermediate and the expulsion of a 3'-OH DNA strand. The free DNA strand then undergoes passage around the unbroken strand, thus removing DNA supercoils. Finally, in the religation step, the DNA 3'-OH attacks the covalent intermediate to expel the active-site tyrosine and restore the DNA phosphodiester backbone.</text>
</comment>
<dbReference type="Pfam" id="PF01751">
    <property type="entry name" value="Toprim"/>
    <property type="match status" value="1"/>
</dbReference>
<dbReference type="PRINTS" id="PR00417">
    <property type="entry name" value="PRTPISMRASEI"/>
</dbReference>
<dbReference type="SMART" id="SM00493">
    <property type="entry name" value="TOPRIM"/>
    <property type="match status" value="1"/>
</dbReference>
<dbReference type="PANTHER" id="PTHR42785:SF1">
    <property type="entry name" value="DNA TOPOISOMERASE"/>
    <property type="match status" value="1"/>
</dbReference>
<dbReference type="Proteomes" id="UP001597053">
    <property type="component" value="Unassembled WGS sequence"/>
</dbReference>
<feature type="active site" description="O-(5'-phospho-DNA)-tyrosine intermediate" evidence="8">
    <location>
        <position position="331"/>
    </location>
</feature>
<feature type="domain" description="Topo IA-type catalytic" evidence="11">
    <location>
        <begin position="147"/>
        <end position="601"/>
    </location>
</feature>
<keyword evidence="13" id="KW-1185">Reference proteome</keyword>
<dbReference type="Pfam" id="PF13368">
    <property type="entry name" value="Toprim_C_rpt"/>
    <property type="match status" value="4"/>
</dbReference>
<dbReference type="InterPro" id="IPR003601">
    <property type="entry name" value="Topo_IA_2"/>
</dbReference>
<keyword evidence="4" id="KW-0460">Magnesium</keyword>
<proteinExistence type="inferred from homology"/>
<dbReference type="Gene3D" id="1.10.460.10">
    <property type="entry name" value="Topoisomerase I, domain 2"/>
    <property type="match status" value="1"/>
</dbReference>
<dbReference type="EMBL" id="JBHTHM010000196">
    <property type="protein sequence ID" value="MFD0783659.1"/>
    <property type="molecule type" value="Genomic_DNA"/>
</dbReference>